<sequence>MEKELKRVGQVELREYKDSFGIGSAVKGGALKVYFDIDEEAKKKFDDSKVAKLLKLRTALQGLGIDI</sequence>
<reference evidence="1" key="1">
    <citation type="journal article" date="2015" name="Nature">
        <title>Complex archaea that bridge the gap between prokaryotes and eukaryotes.</title>
        <authorList>
            <person name="Spang A."/>
            <person name="Saw J.H."/>
            <person name="Jorgensen S.L."/>
            <person name="Zaremba-Niedzwiedzka K."/>
            <person name="Martijn J."/>
            <person name="Lind A.E."/>
            <person name="van Eijk R."/>
            <person name="Schleper C."/>
            <person name="Guy L."/>
            <person name="Ettema T.J."/>
        </authorList>
    </citation>
    <scope>NUCLEOTIDE SEQUENCE</scope>
</reference>
<name>A0A0F9PWU8_9ZZZZ</name>
<gene>
    <name evidence="1" type="ORF">LCGC14_0846600</name>
</gene>
<accession>A0A0F9PWU8</accession>
<dbReference type="EMBL" id="LAZR01002503">
    <property type="protein sequence ID" value="KKN29207.1"/>
    <property type="molecule type" value="Genomic_DNA"/>
</dbReference>
<proteinExistence type="predicted"/>
<evidence type="ECO:0000313" key="1">
    <source>
        <dbReference type="EMBL" id="KKN29207.1"/>
    </source>
</evidence>
<protein>
    <submittedName>
        <fullName evidence="1">Uncharacterized protein</fullName>
    </submittedName>
</protein>
<comment type="caution">
    <text evidence="1">The sequence shown here is derived from an EMBL/GenBank/DDBJ whole genome shotgun (WGS) entry which is preliminary data.</text>
</comment>
<organism evidence="1">
    <name type="scientific">marine sediment metagenome</name>
    <dbReference type="NCBI Taxonomy" id="412755"/>
    <lineage>
        <taxon>unclassified sequences</taxon>
        <taxon>metagenomes</taxon>
        <taxon>ecological metagenomes</taxon>
    </lineage>
</organism>
<dbReference type="AlphaFoldDB" id="A0A0F9PWU8"/>